<name>A0ABD6EV54_9BILA</name>
<dbReference type="InterPro" id="IPR003837">
    <property type="entry name" value="GatC"/>
</dbReference>
<dbReference type="Proteomes" id="UP001608902">
    <property type="component" value="Unassembled WGS sequence"/>
</dbReference>
<dbReference type="GO" id="GO:0005739">
    <property type="term" value="C:mitochondrion"/>
    <property type="evidence" value="ECO:0007669"/>
    <property type="project" value="UniProtKB-SubCell"/>
</dbReference>
<keyword evidence="1" id="KW-0436">Ligase</keyword>
<keyword evidence="1" id="KW-0547">Nucleotide-binding</keyword>
<organism evidence="2 3">
    <name type="scientific">Gnathostoma spinigerum</name>
    <dbReference type="NCBI Taxonomy" id="75299"/>
    <lineage>
        <taxon>Eukaryota</taxon>
        <taxon>Metazoa</taxon>
        <taxon>Ecdysozoa</taxon>
        <taxon>Nematoda</taxon>
        <taxon>Chromadorea</taxon>
        <taxon>Rhabditida</taxon>
        <taxon>Spirurina</taxon>
        <taxon>Gnathostomatomorpha</taxon>
        <taxon>Gnathostomatoidea</taxon>
        <taxon>Gnathostomatidae</taxon>
        <taxon>Gnathostoma</taxon>
    </lineage>
</organism>
<dbReference type="InterPro" id="IPR036113">
    <property type="entry name" value="Asp/Glu-ADT_sf_sub_c"/>
</dbReference>
<dbReference type="GO" id="GO:0050567">
    <property type="term" value="F:glutaminyl-tRNA synthase (glutamine-hydrolyzing) activity"/>
    <property type="evidence" value="ECO:0007669"/>
    <property type="project" value="UniProtKB-UniRule"/>
</dbReference>
<keyword evidence="3" id="KW-1185">Reference proteome</keyword>
<comment type="caution">
    <text evidence="2">The sequence shown here is derived from an EMBL/GenBank/DDBJ whole genome shotgun (WGS) entry which is preliminary data.</text>
</comment>
<dbReference type="SUPFAM" id="SSF141000">
    <property type="entry name" value="Glu-tRNAGln amidotransferase C subunit"/>
    <property type="match status" value="1"/>
</dbReference>
<keyword evidence="1" id="KW-0496">Mitochondrion</keyword>
<evidence type="ECO:0000313" key="3">
    <source>
        <dbReference type="Proteomes" id="UP001608902"/>
    </source>
</evidence>
<dbReference type="HAMAP" id="MF_00122">
    <property type="entry name" value="GatC"/>
    <property type="match status" value="1"/>
</dbReference>
<dbReference type="AlphaFoldDB" id="A0ABD6EV54"/>
<dbReference type="GO" id="GO:0030956">
    <property type="term" value="C:glutamyl-tRNA(Gln) amidotransferase complex"/>
    <property type="evidence" value="ECO:0007669"/>
    <property type="project" value="UniProtKB-UniRule"/>
</dbReference>
<accession>A0ABD6EV54</accession>
<comment type="catalytic activity">
    <reaction evidence="1">
        <text>L-glutamyl-tRNA(Gln) + L-glutamine + ATP + H2O = L-glutaminyl-tRNA(Gln) + L-glutamate + ADP + phosphate + H(+)</text>
        <dbReference type="Rhea" id="RHEA:17521"/>
        <dbReference type="Rhea" id="RHEA-COMP:9681"/>
        <dbReference type="Rhea" id="RHEA-COMP:9684"/>
        <dbReference type="ChEBI" id="CHEBI:15377"/>
        <dbReference type="ChEBI" id="CHEBI:15378"/>
        <dbReference type="ChEBI" id="CHEBI:29985"/>
        <dbReference type="ChEBI" id="CHEBI:30616"/>
        <dbReference type="ChEBI" id="CHEBI:43474"/>
        <dbReference type="ChEBI" id="CHEBI:58359"/>
        <dbReference type="ChEBI" id="CHEBI:78520"/>
        <dbReference type="ChEBI" id="CHEBI:78521"/>
        <dbReference type="ChEBI" id="CHEBI:456216"/>
    </reaction>
</comment>
<comment type="function">
    <text evidence="1">Allows the formation of correctly charged Gln-tRNA(Gln) through the transamidation of misacylated Glu-tRNA(Gln) in the mitochondria. The reaction takes place in the presence of glutamine and ATP through an activated gamma-phospho-Glu-tRNA(Gln).</text>
</comment>
<comment type="subcellular location">
    <subcellularLocation>
        <location evidence="1">Mitochondrion</location>
    </subcellularLocation>
</comment>
<sequence length="171" mass="19596">MLRMSRLLLVNPVSVSVRTCNIPPDLAKDAYVPTKPSPSKIDESRVAEPPEFDEKLITHLERLSLVRFTNEEAVAHLREAVRYANRLLLVETKNVEPLETVLEDIDCPLRDDVVDNPVNKEKVLMNASKLVEDYFVTPPGNIPLEEENKMDMKKINIWDWTGSKPSKKFEK</sequence>
<reference evidence="2 3" key="1">
    <citation type="submission" date="2024-08" db="EMBL/GenBank/DDBJ databases">
        <title>Gnathostoma spinigerum genome.</title>
        <authorList>
            <person name="Gonzalez-Bertolin B."/>
            <person name="Monzon S."/>
            <person name="Zaballos A."/>
            <person name="Jimenez P."/>
            <person name="Dekumyoy P."/>
            <person name="Varona S."/>
            <person name="Cuesta I."/>
            <person name="Sumanam S."/>
            <person name="Adisakwattana P."/>
            <person name="Gasser R.B."/>
            <person name="Hernandez-Gonzalez A."/>
            <person name="Young N.D."/>
            <person name="Perteguer M.J."/>
        </authorList>
    </citation>
    <scope>NUCLEOTIDE SEQUENCE [LARGE SCALE GENOMIC DNA]</scope>
    <source>
        <strain evidence="2">AL3</strain>
        <tissue evidence="2">Liver</tissue>
    </source>
</reference>
<keyword evidence="1" id="KW-0648">Protein biosynthesis</keyword>
<gene>
    <name evidence="2" type="ORF">AB6A40_010537</name>
</gene>
<comment type="subunit">
    <text evidence="1">Subunit of the heterotrimeric GatCAB amidotransferase (AdT) complex, composed of A, B and C subunits.</text>
</comment>
<protein>
    <recommendedName>
        <fullName evidence="1">Glutamyl-tRNA(Gln) amidotransferase subunit C, mitochondrial</fullName>
        <shortName evidence="1">Glu-AdT subunit C</shortName>
        <ecNumber evidence="1">6.3.5.-</ecNumber>
    </recommendedName>
</protein>
<dbReference type="GO" id="GO:0032543">
    <property type="term" value="P:mitochondrial translation"/>
    <property type="evidence" value="ECO:0007669"/>
    <property type="project" value="UniProtKB-UniRule"/>
</dbReference>
<comment type="similarity">
    <text evidence="1">Belongs to the GatC family.</text>
</comment>
<evidence type="ECO:0000256" key="1">
    <source>
        <dbReference type="HAMAP-Rule" id="MF_03149"/>
    </source>
</evidence>
<dbReference type="PANTHER" id="PTHR15004">
    <property type="entry name" value="GLUTAMYL-TRNA(GLN) AMIDOTRANSFERASE SUBUNIT C, MITOCHONDRIAL"/>
    <property type="match status" value="1"/>
</dbReference>
<dbReference type="GO" id="GO:0070681">
    <property type="term" value="P:glutaminyl-tRNAGln biosynthesis via transamidation"/>
    <property type="evidence" value="ECO:0007669"/>
    <property type="project" value="UniProtKB-UniRule"/>
</dbReference>
<dbReference type="EMBL" id="JBGFUD010013969">
    <property type="protein sequence ID" value="MFH4983828.1"/>
    <property type="molecule type" value="Genomic_DNA"/>
</dbReference>
<proteinExistence type="inferred from homology"/>
<dbReference type="PANTHER" id="PTHR15004:SF0">
    <property type="entry name" value="GLUTAMYL-TRNA(GLN) AMIDOTRANSFERASE SUBUNIT C, MITOCHONDRIAL"/>
    <property type="match status" value="1"/>
</dbReference>
<dbReference type="GO" id="GO:0005524">
    <property type="term" value="F:ATP binding"/>
    <property type="evidence" value="ECO:0007669"/>
    <property type="project" value="UniProtKB-KW"/>
</dbReference>
<keyword evidence="1" id="KW-0067">ATP-binding</keyword>
<evidence type="ECO:0000313" key="2">
    <source>
        <dbReference type="EMBL" id="MFH4983828.1"/>
    </source>
</evidence>
<dbReference type="Pfam" id="PF02686">
    <property type="entry name" value="GatC"/>
    <property type="match status" value="1"/>
</dbReference>
<dbReference type="EC" id="6.3.5.-" evidence="1"/>